<evidence type="ECO:0000313" key="1">
    <source>
        <dbReference type="EMBL" id="KRL44523.1"/>
    </source>
</evidence>
<dbReference type="Gene3D" id="2.40.128.20">
    <property type="match status" value="1"/>
</dbReference>
<dbReference type="EMBL" id="AZEU01000151">
    <property type="protein sequence ID" value="KRL44523.1"/>
    <property type="molecule type" value="Genomic_DNA"/>
</dbReference>
<gene>
    <name evidence="1" type="ORF">FD01_GL001101</name>
</gene>
<dbReference type="SUPFAM" id="SSF50814">
    <property type="entry name" value="Lipocalins"/>
    <property type="match status" value="1"/>
</dbReference>
<proteinExistence type="predicted"/>
<keyword evidence="2" id="KW-1185">Reference proteome</keyword>
<comment type="caution">
    <text evidence="1">The sequence shown here is derived from an EMBL/GenBank/DDBJ whole genome shotgun (WGS) entry which is preliminary data.</text>
</comment>
<evidence type="ECO:0008006" key="3">
    <source>
        <dbReference type="Google" id="ProtNLM"/>
    </source>
</evidence>
<dbReference type="Proteomes" id="UP000051790">
    <property type="component" value="Unassembled WGS sequence"/>
</dbReference>
<dbReference type="InterPro" id="IPR012674">
    <property type="entry name" value="Calycin"/>
</dbReference>
<reference evidence="1 2" key="1">
    <citation type="journal article" date="2015" name="Genome Announc.">
        <title>Expanding the biotechnology potential of lactobacilli through comparative genomics of 213 strains and associated genera.</title>
        <authorList>
            <person name="Sun Z."/>
            <person name="Harris H.M."/>
            <person name="McCann A."/>
            <person name="Guo C."/>
            <person name="Argimon S."/>
            <person name="Zhang W."/>
            <person name="Yang X."/>
            <person name="Jeffery I.B."/>
            <person name="Cooney J.C."/>
            <person name="Kagawa T.F."/>
            <person name="Liu W."/>
            <person name="Song Y."/>
            <person name="Salvetti E."/>
            <person name="Wrobel A."/>
            <person name="Rasinkangas P."/>
            <person name="Parkhill J."/>
            <person name="Rea M.C."/>
            <person name="O'Sullivan O."/>
            <person name="Ritari J."/>
            <person name="Douillard F.P."/>
            <person name="Paul Ross R."/>
            <person name="Yang R."/>
            <person name="Briner A.E."/>
            <person name="Felis G.E."/>
            <person name="de Vos W.M."/>
            <person name="Barrangou R."/>
            <person name="Klaenhammer T.R."/>
            <person name="Caufield P.W."/>
            <person name="Cui Y."/>
            <person name="Zhang H."/>
            <person name="O'Toole P.W."/>
        </authorList>
    </citation>
    <scope>NUCLEOTIDE SEQUENCE [LARGE SCALE GENOMIC DNA]</scope>
    <source>
        <strain evidence="1 2">DSM 13343</strain>
    </source>
</reference>
<dbReference type="PATRIC" id="fig|1423769.4.peg.1191"/>
<dbReference type="InterPro" id="IPR015231">
    <property type="entry name" value="DUF1934"/>
</dbReference>
<dbReference type="AlphaFoldDB" id="A0A0R1QTC9"/>
<accession>A0A0R1QTC9</accession>
<dbReference type="Pfam" id="PF09148">
    <property type="entry name" value="DUF1934"/>
    <property type="match status" value="1"/>
</dbReference>
<sequence length="167" mass="19564">MKFLAKRYNRLKTTERKDRMDLSHGIPVSIHLETYVTQEGETEEHVFNEPGTIVELNDTLYIRYREINEKEHTDYPVTLKLRGDGDVQLSRGGSNDDMQLKLHFANEKRILTQYRTPYGMIPVETITPRLDVRITDDPLAGEIYIEYQLFANGETLGNYRMRLLFHA</sequence>
<protein>
    <recommendedName>
        <fullName evidence="3">DUF1934 domain-containing protein</fullName>
    </recommendedName>
</protein>
<evidence type="ECO:0000313" key="2">
    <source>
        <dbReference type="Proteomes" id="UP000051790"/>
    </source>
</evidence>
<organism evidence="1 2">
    <name type="scientific">Lacticaseibacillus manihotivorans DSM 13343 = JCM 12514</name>
    <dbReference type="NCBI Taxonomy" id="1423769"/>
    <lineage>
        <taxon>Bacteria</taxon>
        <taxon>Bacillati</taxon>
        <taxon>Bacillota</taxon>
        <taxon>Bacilli</taxon>
        <taxon>Lactobacillales</taxon>
        <taxon>Lactobacillaceae</taxon>
        <taxon>Lacticaseibacillus</taxon>
    </lineage>
</organism>
<name>A0A0R1QTC9_9LACO</name>